<accession>S3C5I0</accession>
<dbReference type="AlphaFoldDB" id="S3C5I0"/>
<evidence type="ECO:0000256" key="4">
    <source>
        <dbReference type="PIRSR" id="PIRSR617939-2"/>
    </source>
</evidence>
<dbReference type="HOGENOM" id="CLU_515889_0_0_1"/>
<protein>
    <recommendedName>
        <fullName evidence="1">gamma-glutamylcyclotransferase</fullName>
        <ecNumber evidence="1">4.3.2.9</ecNumber>
    </recommendedName>
</protein>
<name>S3C5I0_OPHP1</name>
<dbReference type="InterPro" id="IPR013024">
    <property type="entry name" value="GGCT-like"/>
</dbReference>
<dbReference type="EC" id="4.3.2.9" evidence="1"/>
<gene>
    <name evidence="6" type="ORF">F503_00840</name>
</gene>
<evidence type="ECO:0000313" key="6">
    <source>
        <dbReference type="EMBL" id="EPE08057.1"/>
    </source>
</evidence>
<dbReference type="PANTHER" id="PTHR12935:SF0">
    <property type="entry name" value="GAMMA-GLUTAMYLCYCLOTRANSFERASE"/>
    <property type="match status" value="1"/>
</dbReference>
<organism evidence="6 7">
    <name type="scientific">Ophiostoma piceae (strain UAMH 11346)</name>
    <name type="common">Sap stain fungus</name>
    <dbReference type="NCBI Taxonomy" id="1262450"/>
    <lineage>
        <taxon>Eukaryota</taxon>
        <taxon>Fungi</taxon>
        <taxon>Dikarya</taxon>
        <taxon>Ascomycota</taxon>
        <taxon>Pezizomycotina</taxon>
        <taxon>Sordariomycetes</taxon>
        <taxon>Sordariomycetidae</taxon>
        <taxon>Ophiostomatales</taxon>
        <taxon>Ophiostomataceae</taxon>
        <taxon>Ophiostoma</taxon>
    </lineage>
</organism>
<dbReference type="EMBL" id="KE148149">
    <property type="protein sequence ID" value="EPE08057.1"/>
    <property type="molecule type" value="Genomic_DNA"/>
</dbReference>
<evidence type="ECO:0000256" key="3">
    <source>
        <dbReference type="PIRSR" id="PIRSR617939-1"/>
    </source>
</evidence>
<dbReference type="SUPFAM" id="SSF110857">
    <property type="entry name" value="Gamma-glutamyl cyclotransferase-like"/>
    <property type="match status" value="1"/>
</dbReference>
<reference evidence="6 7" key="1">
    <citation type="journal article" date="2013" name="BMC Genomics">
        <title>The genome and transcriptome of the pine saprophyte Ophiostoma piceae, and a comparison with the bark beetle-associated pine pathogen Grosmannia clavigera.</title>
        <authorList>
            <person name="Haridas S."/>
            <person name="Wang Y."/>
            <person name="Lim L."/>
            <person name="Massoumi Alamouti S."/>
            <person name="Jackman S."/>
            <person name="Docking R."/>
            <person name="Robertson G."/>
            <person name="Birol I."/>
            <person name="Bohlmann J."/>
            <person name="Breuil C."/>
        </authorList>
    </citation>
    <scope>NUCLEOTIDE SEQUENCE [LARGE SCALE GENOMIC DNA]</scope>
    <source>
        <strain evidence="6 7">UAMH 11346</strain>
    </source>
</reference>
<dbReference type="Proteomes" id="UP000016923">
    <property type="component" value="Unassembled WGS sequence"/>
</dbReference>
<keyword evidence="7" id="KW-1185">Reference proteome</keyword>
<dbReference type="OrthoDB" id="2924818at2759"/>
<dbReference type="VEuPathDB" id="FungiDB:F503_00840"/>
<feature type="active site" description="Proton acceptor" evidence="3">
    <location>
        <position position="127"/>
    </location>
</feature>
<feature type="binding site" evidence="4">
    <location>
        <begin position="43"/>
        <end position="48"/>
    </location>
    <ligand>
        <name>substrate</name>
    </ligand>
</feature>
<dbReference type="PANTHER" id="PTHR12935">
    <property type="entry name" value="GAMMA-GLUTAMYLCYCLOTRANSFERASE"/>
    <property type="match status" value="1"/>
</dbReference>
<sequence length="528" mass="57531">MPAVSRSPFSLFHFARRLYTMTFPLASIPGWEHTGNGSEAELYFAYGSNMAVEQMARRCPTSVFAGMGLLNGFRWQINQRGVANIVRVADAATESLPSNIRSQDLPYVEGLVYWVKPADKQSLDRSEGVQQQLYEKHYLTVDVQEIDGYTGRLCTQLVPELAQTLRDSLGAGGRPAPTNKRMATLQADTTPAPSKHTALVYISGSFTQEGLIRNEYIARMNSAIKCGVTLGMSPDYVSEVIVPYLIGGDASDSVKTRTGPPCKVVARQRLCERPTAGPANAVLNDDGDKMHVDGPVAQVSTTTTEKPSEAQKTESEKATTATTAVCGTPECNHHSPLCELRIENRKPHRLSGTRFDDAIFDRLRHAQISSIAGKDNDADVTDKRTAPARERPNVQLVYVVVMEEPPINISLKHATGISENASDSVPRVRPGYSVEASAKTMMVAAELALRYFRDSLARLNVPVDGGVIGPPVLDDPLIYQVPGAADKIGKCICVMGDSSLNFSVQLSQSRGGGSIKTWITPLELYDWE</sequence>
<evidence type="ECO:0000256" key="1">
    <source>
        <dbReference type="ARBA" id="ARBA00012346"/>
    </source>
</evidence>
<evidence type="ECO:0000256" key="5">
    <source>
        <dbReference type="SAM" id="MobiDB-lite"/>
    </source>
</evidence>
<evidence type="ECO:0000256" key="2">
    <source>
        <dbReference type="ARBA" id="ARBA00023239"/>
    </source>
</evidence>
<dbReference type="CDD" id="cd06661">
    <property type="entry name" value="GGCT_like"/>
    <property type="match status" value="1"/>
</dbReference>
<dbReference type="eggNOG" id="ENOG502S3WQ">
    <property type="taxonomic scope" value="Eukaryota"/>
</dbReference>
<dbReference type="Gene3D" id="3.10.490.10">
    <property type="entry name" value="Gamma-glutamyl cyclotransferase-like"/>
    <property type="match status" value="1"/>
</dbReference>
<dbReference type="STRING" id="1262450.S3C5I0"/>
<proteinExistence type="predicted"/>
<keyword evidence="2" id="KW-0456">Lyase</keyword>
<feature type="compositionally biased region" description="Basic and acidic residues" evidence="5">
    <location>
        <begin position="306"/>
        <end position="317"/>
    </location>
</feature>
<feature type="region of interest" description="Disordered" evidence="5">
    <location>
        <begin position="299"/>
        <end position="321"/>
    </location>
</feature>
<dbReference type="GO" id="GO:0003839">
    <property type="term" value="F:gamma-glutamylcyclotransferase activity"/>
    <property type="evidence" value="ECO:0007669"/>
    <property type="project" value="UniProtKB-EC"/>
</dbReference>
<dbReference type="InterPro" id="IPR017939">
    <property type="entry name" value="G-Glutamylcylcotransferase"/>
</dbReference>
<dbReference type="InterPro" id="IPR036568">
    <property type="entry name" value="GGCT-like_sf"/>
</dbReference>
<evidence type="ECO:0000313" key="7">
    <source>
        <dbReference type="Proteomes" id="UP000016923"/>
    </source>
</evidence>